<comment type="caution">
    <text evidence="4">The sequence shown here is derived from an EMBL/GenBank/DDBJ whole genome shotgun (WGS) entry which is preliminary data.</text>
</comment>
<dbReference type="EMBL" id="WNYA01000006">
    <property type="protein sequence ID" value="KAG8569273.1"/>
    <property type="molecule type" value="Genomic_DNA"/>
</dbReference>
<dbReference type="Proteomes" id="UP000824782">
    <property type="component" value="Unassembled WGS sequence"/>
</dbReference>
<evidence type="ECO:0000256" key="2">
    <source>
        <dbReference type="SAM" id="MobiDB-lite"/>
    </source>
</evidence>
<feature type="compositionally biased region" description="Low complexity" evidence="2">
    <location>
        <begin position="367"/>
        <end position="381"/>
    </location>
</feature>
<gene>
    <name evidence="4" type="ORF">GDO81_014333</name>
</gene>
<dbReference type="Pfam" id="PF13873">
    <property type="entry name" value="Myb_DNA-bind_5"/>
    <property type="match status" value="1"/>
</dbReference>
<keyword evidence="1" id="KW-0175">Coiled coil</keyword>
<feature type="compositionally biased region" description="Polar residues" evidence="2">
    <location>
        <begin position="10"/>
        <end position="20"/>
    </location>
</feature>
<dbReference type="InterPro" id="IPR001005">
    <property type="entry name" value="SANT/Myb"/>
</dbReference>
<sequence>MRRLMKITDFFQSPSSSTNQGEERPAPSQTIDDTREQEESMSGSITVQTPRKKRERFTDPEVQKLVDTILLHIQQLFGPKSVNAASKGAIWDKVVKEVNKVGGKKRTVEECRKKWFDYKRKVKKDIDNVKMHSTADAQLSLSELFTRRQMMVAQFFKMDVGDGQKLDVLDESSTDIGECVSTNDHVLPPAYIIDSEDEFHPSQNKSFSSSFSQPSTSHQDKSVSQSFKEPQFTSEPGDPHNSNAVDTSIPPHTSTERQVQLETQVKQSLGQPKNIYEVLQSIQKDVSATLKTQNKMYKLVKDSFLELHNTLLSSQKASSDHSNILELRLSSLNAKLDEMNRALRVKQLQDMMSSDESEITGTQDVNSTPTGISTPITSQTPMTSTPARKRILDQSLTPVNLLKRQKQSQ</sequence>
<accession>A0AAV7BA79</accession>
<reference evidence="4" key="1">
    <citation type="thesis" date="2020" institute="ProQuest LLC" country="789 East Eisenhower Parkway, Ann Arbor, MI, USA">
        <title>Comparative Genomics and Chromosome Evolution.</title>
        <authorList>
            <person name="Mudd A.B."/>
        </authorList>
    </citation>
    <scope>NUCLEOTIDE SEQUENCE</scope>
    <source>
        <strain evidence="4">237g6f4</strain>
        <tissue evidence="4">Blood</tissue>
    </source>
</reference>
<feature type="compositionally biased region" description="Polar residues" evidence="2">
    <location>
        <begin position="222"/>
        <end position="258"/>
    </location>
</feature>
<dbReference type="SMART" id="SM00717">
    <property type="entry name" value="SANT"/>
    <property type="match status" value="1"/>
</dbReference>
<dbReference type="GO" id="GO:0005634">
    <property type="term" value="C:nucleus"/>
    <property type="evidence" value="ECO:0007669"/>
    <property type="project" value="TreeGrafter"/>
</dbReference>
<organism evidence="4 5">
    <name type="scientific">Engystomops pustulosus</name>
    <name type="common">Tungara frog</name>
    <name type="synonym">Physalaemus pustulosus</name>
    <dbReference type="NCBI Taxonomy" id="76066"/>
    <lineage>
        <taxon>Eukaryota</taxon>
        <taxon>Metazoa</taxon>
        <taxon>Chordata</taxon>
        <taxon>Craniata</taxon>
        <taxon>Vertebrata</taxon>
        <taxon>Euteleostomi</taxon>
        <taxon>Amphibia</taxon>
        <taxon>Batrachia</taxon>
        <taxon>Anura</taxon>
        <taxon>Neobatrachia</taxon>
        <taxon>Hyloidea</taxon>
        <taxon>Leptodactylidae</taxon>
        <taxon>Leiuperinae</taxon>
        <taxon>Engystomops</taxon>
    </lineage>
</organism>
<feature type="region of interest" description="Disordered" evidence="2">
    <location>
        <begin position="1"/>
        <end position="58"/>
    </location>
</feature>
<evidence type="ECO:0000313" key="5">
    <source>
        <dbReference type="Proteomes" id="UP000824782"/>
    </source>
</evidence>
<keyword evidence="5" id="KW-1185">Reference proteome</keyword>
<evidence type="ECO:0000256" key="1">
    <source>
        <dbReference type="SAM" id="Coils"/>
    </source>
</evidence>
<feature type="region of interest" description="Disordered" evidence="2">
    <location>
        <begin position="200"/>
        <end position="258"/>
    </location>
</feature>
<feature type="coiled-coil region" evidence="1">
    <location>
        <begin position="322"/>
        <end position="349"/>
    </location>
</feature>
<dbReference type="PROSITE" id="PS50090">
    <property type="entry name" value="MYB_LIKE"/>
    <property type="match status" value="1"/>
</dbReference>
<dbReference type="PANTHER" id="PTHR23098">
    <property type="entry name" value="AGAP001331-PA-RELATED"/>
    <property type="match status" value="1"/>
</dbReference>
<feature type="compositionally biased region" description="Low complexity" evidence="2">
    <location>
        <begin position="201"/>
        <end position="217"/>
    </location>
</feature>
<evidence type="ECO:0000313" key="4">
    <source>
        <dbReference type="EMBL" id="KAG8569273.1"/>
    </source>
</evidence>
<dbReference type="AlphaFoldDB" id="A0AAV7BA79"/>
<dbReference type="InterPro" id="IPR028002">
    <property type="entry name" value="Myb_DNA-bind_5"/>
</dbReference>
<evidence type="ECO:0000259" key="3">
    <source>
        <dbReference type="PROSITE" id="PS50090"/>
    </source>
</evidence>
<dbReference type="PANTHER" id="PTHR23098:SF16">
    <property type="entry name" value="REGULATORY PROTEIN ZESTE"/>
    <property type="match status" value="1"/>
</dbReference>
<protein>
    <recommendedName>
        <fullName evidence="3">Myb-like domain-containing protein</fullName>
    </recommendedName>
</protein>
<name>A0AAV7BA79_ENGPU</name>
<feature type="compositionally biased region" description="Polar residues" evidence="2">
    <location>
        <begin position="40"/>
        <end position="49"/>
    </location>
</feature>
<feature type="region of interest" description="Disordered" evidence="2">
    <location>
        <begin position="354"/>
        <end position="388"/>
    </location>
</feature>
<dbReference type="CDD" id="cd00167">
    <property type="entry name" value="SANT"/>
    <property type="match status" value="1"/>
</dbReference>
<proteinExistence type="predicted"/>
<feature type="domain" description="Myb-like" evidence="3">
    <location>
        <begin position="49"/>
        <end position="119"/>
    </location>
</feature>